<feature type="domain" description="DUF5689" evidence="1">
    <location>
        <begin position="42"/>
        <end position="268"/>
    </location>
</feature>
<evidence type="ECO:0000313" key="3">
    <source>
        <dbReference type="Proteomes" id="UP001199816"/>
    </source>
</evidence>
<name>A0ABS8PSN3_9BACT</name>
<protein>
    <submittedName>
        <fullName evidence="2">DUF5689 domain-containing protein</fullName>
    </submittedName>
</protein>
<dbReference type="EMBL" id="JAJNEC010000005">
    <property type="protein sequence ID" value="MCD2424077.1"/>
    <property type="molecule type" value="Genomic_DNA"/>
</dbReference>
<keyword evidence="3" id="KW-1185">Reference proteome</keyword>
<gene>
    <name evidence="2" type="ORF">LQ567_14960</name>
</gene>
<dbReference type="RefSeq" id="WP_231005332.1">
    <property type="nucleotide sequence ID" value="NZ_JAJNEC010000005.1"/>
</dbReference>
<evidence type="ECO:0000313" key="2">
    <source>
        <dbReference type="EMBL" id="MCD2424077.1"/>
    </source>
</evidence>
<evidence type="ECO:0000259" key="1">
    <source>
        <dbReference type="Pfam" id="PF18942"/>
    </source>
</evidence>
<dbReference type="PROSITE" id="PS51257">
    <property type="entry name" value="PROKAR_LIPOPROTEIN"/>
    <property type="match status" value="1"/>
</dbReference>
<organism evidence="2 3">
    <name type="scientific">Niabella pedocola</name>
    <dbReference type="NCBI Taxonomy" id="1752077"/>
    <lineage>
        <taxon>Bacteria</taxon>
        <taxon>Pseudomonadati</taxon>
        <taxon>Bacteroidota</taxon>
        <taxon>Chitinophagia</taxon>
        <taxon>Chitinophagales</taxon>
        <taxon>Chitinophagaceae</taxon>
        <taxon>Niabella</taxon>
    </lineage>
</organism>
<proteinExistence type="predicted"/>
<reference evidence="2 3" key="1">
    <citation type="submission" date="2021-11" db="EMBL/GenBank/DDBJ databases">
        <title>Genomic of Niabella pedocola.</title>
        <authorList>
            <person name="Wu T."/>
        </authorList>
    </citation>
    <scope>NUCLEOTIDE SEQUENCE [LARGE SCALE GENOMIC DNA]</scope>
    <source>
        <strain evidence="2 3">JCM 31011</strain>
    </source>
</reference>
<dbReference type="Proteomes" id="UP001199816">
    <property type="component" value="Unassembled WGS sequence"/>
</dbReference>
<dbReference type="Pfam" id="PF18942">
    <property type="entry name" value="DUF5689"/>
    <property type="match status" value="2"/>
</dbReference>
<accession>A0ABS8PSN3</accession>
<dbReference type="InterPro" id="IPR043744">
    <property type="entry name" value="DUF5689"/>
</dbReference>
<feature type="domain" description="DUF5689" evidence="1">
    <location>
        <begin position="282"/>
        <end position="481"/>
    </location>
</feature>
<sequence>MKIDVSALMKSALLFWIWILIIACNRTFDVPAVNADPDIPVNMTIGALKERYQGYGIFQKIYDDITIAGIVTANDRSGNFYKQIVIQDETGAIPVLLDGNNVYTAYPVGRRVFVKLKGMMLGDYGGAIQLGLDSVRDGGYLNLGRIPVVQFDQFIVKGSFGNEVAPRVITPGELSTNIKDPLQSMLVRLEGYQFAERDTSKTYADPEKGVSAVNFTIRNCEQQSMVLRNSSYASFAALKVPSGNGTITGIYSIFNATQQLFIRDTGDVQFLQARCGQEERVLVTIAALRQMYKGVNRALGRYSVGGTVISDAGSGNIAAGIVVLQSGQSGLLVNFGGTVTYRTGDSIVLLLSDMDSLINERGSLKLKVSPGFVKPAPAATERVVIPAVKTLREVRTALGLLPGDTGNIEATLIRVVQAAAAPDFFSGGHPLTDGSDTLELYTREEALFATAVIPSGPQNWIGYTGNFNGAQQFYIRNTDDVSGFVPAVPFTLLFGFAGVSDKTGAVDPTPLPAAANLVVTPFKAVGVGDHSTANGRFSFTGWPTGAVNGSDIFSGVVHEGRYYEVTIAPATGFAMHLFRMTFTIRRSGTGVRQLVIRSSLDGFKANLAVSVPADNTNVRITPAGVLQVNDASTADNEGCTVTMGTEFTNLDKPVTVRFYGFNSEAAGGTFSLDDVKITGSTR</sequence>
<comment type="caution">
    <text evidence="2">The sequence shown here is derived from an EMBL/GenBank/DDBJ whole genome shotgun (WGS) entry which is preliminary data.</text>
</comment>